<organism evidence="8 9">
    <name type="scientific">Taibaiella lutea</name>
    <dbReference type="NCBI Taxonomy" id="2608001"/>
    <lineage>
        <taxon>Bacteria</taxon>
        <taxon>Pseudomonadati</taxon>
        <taxon>Bacteroidota</taxon>
        <taxon>Chitinophagia</taxon>
        <taxon>Chitinophagales</taxon>
        <taxon>Chitinophagaceae</taxon>
        <taxon>Taibaiella</taxon>
    </lineage>
</organism>
<evidence type="ECO:0000259" key="7">
    <source>
        <dbReference type="Pfam" id="PF04321"/>
    </source>
</evidence>
<name>A0A5M6CMW8_9BACT</name>
<proteinExistence type="inferred from homology"/>
<sequence length="292" mass="33049">MKVFISGASGLLGSNCLKYFKDMKWDVAGSHLSYATDKTVFYNTLEPQHPENFDVVAFQPDVIVHCGALTHVDYCETHPEESYEKTVTSTRNLIALSKKCNAKFVFISTDYVFDGKSGPYREDAPVNPLSIYGKHKLEAETLALNELENTLVLRITNVYGDEIRKKNFIARIVEQCEQGKKLTLTLPYDQFASPTNAFDIARAMFILLKDGKSGIYHIGGSDYMNRVELAQRVLTYFPDAEYDLLPVSTESMKQPAARPLIGGFVKMKFASEYPEFLFSTIDEYLSNYLKKD</sequence>
<evidence type="ECO:0000313" key="9">
    <source>
        <dbReference type="Proteomes" id="UP000323632"/>
    </source>
</evidence>
<dbReference type="Gene3D" id="3.40.50.720">
    <property type="entry name" value="NAD(P)-binding Rossmann-like Domain"/>
    <property type="match status" value="1"/>
</dbReference>
<evidence type="ECO:0000256" key="4">
    <source>
        <dbReference type="ARBA" id="ARBA00017099"/>
    </source>
</evidence>
<keyword evidence="6" id="KW-0521">NADP</keyword>
<accession>A0A5M6CMW8</accession>
<evidence type="ECO:0000256" key="5">
    <source>
        <dbReference type="ARBA" id="ARBA00048200"/>
    </source>
</evidence>
<comment type="function">
    <text evidence="6">Catalyzes the reduction of dTDP-6-deoxy-L-lyxo-4-hexulose to yield dTDP-L-rhamnose.</text>
</comment>
<dbReference type="AlphaFoldDB" id="A0A5M6CMW8"/>
<evidence type="ECO:0000256" key="3">
    <source>
        <dbReference type="ARBA" id="ARBA00012929"/>
    </source>
</evidence>
<dbReference type="EMBL" id="VWSH01000001">
    <property type="protein sequence ID" value="KAA5536484.1"/>
    <property type="molecule type" value="Genomic_DNA"/>
</dbReference>
<protein>
    <recommendedName>
        <fullName evidence="4 6">dTDP-4-dehydrorhamnose reductase</fullName>
        <ecNumber evidence="3 6">1.1.1.133</ecNumber>
    </recommendedName>
</protein>
<evidence type="ECO:0000256" key="2">
    <source>
        <dbReference type="ARBA" id="ARBA00010944"/>
    </source>
</evidence>
<dbReference type="CDD" id="cd05254">
    <property type="entry name" value="dTDP_HR_like_SDR_e"/>
    <property type="match status" value="1"/>
</dbReference>
<dbReference type="Proteomes" id="UP000323632">
    <property type="component" value="Unassembled WGS sequence"/>
</dbReference>
<dbReference type="PANTHER" id="PTHR10491:SF4">
    <property type="entry name" value="METHIONINE ADENOSYLTRANSFERASE 2 SUBUNIT BETA"/>
    <property type="match status" value="1"/>
</dbReference>
<reference evidence="8 9" key="1">
    <citation type="submission" date="2019-09" db="EMBL/GenBank/DDBJ databases">
        <title>Genome sequence and assembly of Taibaiella sp.</title>
        <authorList>
            <person name="Chhetri G."/>
        </authorList>
    </citation>
    <scope>NUCLEOTIDE SEQUENCE [LARGE SCALE GENOMIC DNA]</scope>
    <source>
        <strain evidence="8 9">KVB11</strain>
    </source>
</reference>
<dbReference type="Pfam" id="PF04321">
    <property type="entry name" value="RmlD_sub_bind"/>
    <property type="match status" value="1"/>
</dbReference>
<keyword evidence="9" id="KW-1185">Reference proteome</keyword>
<dbReference type="GO" id="GO:0019305">
    <property type="term" value="P:dTDP-rhamnose biosynthetic process"/>
    <property type="evidence" value="ECO:0007669"/>
    <property type="project" value="UniProtKB-UniPathway"/>
</dbReference>
<dbReference type="InterPro" id="IPR036291">
    <property type="entry name" value="NAD(P)-bd_dom_sf"/>
</dbReference>
<keyword evidence="6" id="KW-0560">Oxidoreductase</keyword>
<feature type="domain" description="RmlD-like substrate binding" evidence="7">
    <location>
        <begin position="1"/>
        <end position="260"/>
    </location>
</feature>
<dbReference type="PANTHER" id="PTHR10491">
    <property type="entry name" value="DTDP-4-DEHYDRORHAMNOSE REDUCTASE"/>
    <property type="match status" value="1"/>
</dbReference>
<evidence type="ECO:0000313" key="8">
    <source>
        <dbReference type="EMBL" id="KAA5536484.1"/>
    </source>
</evidence>
<dbReference type="InterPro" id="IPR029903">
    <property type="entry name" value="RmlD-like-bd"/>
</dbReference>
<comment type="pathway">
    <text evidence="1 6">Carbohydrate biosynthesis; dTDP-L-rhamnose biosynthesis.</text>
</comment>
<gene>
    <name evidence="8" type="ORF">F0919_02110</name>
</gene>
<dbReference type="SUPFAM" id="SSF51735">
    <property type="entry name" value="NAD(P)-binding Rossmann-fold domains"/>
    <property type="match status" value="1"/>
</dbReference>
<comment type="similarity">
    <text evidence="2 6">Belongs to the dTDP-4-dehydrorhamnose reductase family.</text>
</comment>
<comment type="caution">
    <text evidence="8">The sequence shown here is derived from an EMBL/GenBank/DDBJ whole genome shotgun (WGS) entry which is preliminary data.</text>
</comment>
<dbReference type="RefSeq" id="WP_150031060.1">
    <property type="nucleotide sequence ID" value="NZ_VWSH01000001.1"/>
</dbReference>
<evidence type="ECO:0000256" key="6">
    <source>
        <dbReference type="RuleBase" id="RU364082"/>
    </source>
</evidence>
<dbReference type="InterPro" id="IPR005913">
    <property type="entry name" value="dTDP_dehydrorham_reduct"/>
</dbReference>
<dbReference type="UniPathway" id="UPA00124"/>
<evidence type="ECO:0000256" key="1">
    <source>
        <dbReference type="ARBA" id="ARBA00004781"/>
    </source>
</evidence>
<dbReference type="GO" id="GO:0008831">
    <property type="term" value="F:dTDP-4-dehydrorhamnose reductase activity"/>
    <property type="evidence" value="ECO:0007669"/>
    <property type="project" value="UniProtKB-EC"/>
</dbReference>
<comment type="catalytic activity">
    <reaction evidence="5">
        <text>dTDP-beta-L-rhamnose + NADP(+) = dTDP-4-dehydro-beta-L-rhamnose + NADPH + H(+)</text>
        <dbReference type="Rhea" id="RHEA:21796"/>
        <dbReference type="ChEBI" id="CHEBI:15378"/>
        <dbReference type="ChEBI" id="CHEBI:57510"/>
        <dbReference type="ChEBI" id="CHEBI:57783"/>
        <dbReference type="ChEBI" id="CHEBI:58349"/>
        <dbReference type="ChEBI" id="CHEBI:62830"/>
        <dbReference type="EC" id="1.1.1.133"/>
    </reaction>
</comment>
<dbReference type="EC" id="1.1.1.133" evidence="3 6"/>